<reference evidence="4 5" key="1">
    <citation type="submission" date="2020-05" db="EMBL/GenBank/DDBJ databases">
        <title>Aquincola sp. isolate from soil.</title>
        <authorList>
            <person name="Han J."/>
            <person name="Kim D.-U."/>
        </authorList>
    </citation>
    <scope>NUCLEOTIDE SEQUENCE [LARGE SCALE GENOMIC DNA]</scope>
    <source>
        <strain evidence="4 5">S2</strain>
    </source>
</reference>
<feature type="transmembrane region" description="Helical" evidence="1">
    <location>
        <begin position="6"/>
        <end position="28"/>
    </location>
</feature>
<comment type="caution">
    <text evidence="4">The sequence shown here is derived from an EMBL/GenBank/DDBJ whole genome shotgun (WGS) entry which is preliminary data.</text>
</comment>
<protein>
    <submittedName>
        <fullName evidence="4">Bifunctional diguanylate cyclase/phosphodiesterase</fullName>
    </submittedName>
</protein>
<sequence length="498" mass="54831">MDSFHRWLGLGPALLLAVLAIGFALLYWRQRRAGRRLAASLEALTTRQGDSRLFELPGLFTRPQYDEAFDDAVRRCDRGLAELTLLFVDIDNFNSVNDAHGYDGGDQVIAEIAARLVDCAGPEAVLTRLGADEFLVLLPAGLNVARALAKALVAQLARPVKLGLRRQATLSGSIGIAAYPEHGSRARLVGHASTAMRCVKLAGGGDYMVFEPRMAVDTRDQAELLHDLRHAVANGELELFYQPKIDAQSLQITAAEALLRWHHPLRGLVSPGIFIPIAERYGLIGTIGQWVIDEASRQAADWRASGLRMRVAINISAYQMRQHDLVDRLVAALKTHGLQPGRFTCEITESLAMEDTRVTQRSFERMRRAGLHVSIDDFGVGQASLSYLRRLPAAELKIDGSFVRDLATSADARSIVDAVVKLAHALQLRVVAEGVETEAQRDLLVTMGCDELQGFLFARPMTARALTLWALDDGQRTTMKHDFRPSLFQETVPAPQSD</sequence>
<dbReference type="Pfam" id="PF00563">
    <property type="entry name" value="EAL"/>
    <property type="match status" value="1"/>
</dbReference>
<dbReference type="NCBIfam" id="TIGR00254">
    <property type="entry name" value="GGDEF"/>
    <property type="match status" value="1"/>
</dbReference>
<dbReference type="PANTHER" id="PTHR33121">
    <property type="entry name" value="CYCLIC DI-GMP PHOSPHODIESTERASE PDEF"/>
    <property type="match status" value="1"/>
</dbReference>
<dbReference type="SUPFAM" id="SSF141868">
    <property type="entry name" value="EAL domain-like"/>
    <property type="match status" value="1"/>
</dbReference>
<keyword evidence="1" id="KW-0472">Membrane</keyword>
<dbReference type="PANTHER" id="PTHR33121:SF79">
    <property type="entry name" value="CYCLIC DI-GMP PHOSPHODIESTERASE PDED-RELATED"/>
    <property type="match status" value="1"/>
</dbReference>
<dbReference type="InterPro" id="IPR035919">
    <property type="entry name" value="EAL_sf"/>
</dbReference>
<gene>
    <name evidence="4" type="ORF">HLB44_21740</name>
</gene>
<dbReference type="InterPro" id="IPR029787">
    <property type="entry name" value="Nucleotide_cyclase"/>
</dbReference>
<dbReference type="Gene3D" id="3.20.20.450">
    <property type="entry name" value="EAL domain"/>
    <property type="match status" value="1"/>
</dbReference>
<dbReference type="CDD" id="cd01949">
    <property type="entry name" value="GGDEF"/>
    <property type="match status" value="1"/>
</dbReference>
<evidence type="ECO:0000313" key="4">
    <source>
        <dbReference type="EMBL" id="NRF69630.1"/>
    </source>
</evidence>
<feature type="domain" description="GGDEF" evidence="3">
    <location>
        <begin position="81"/>
        <end position="212"/>
    </location>
</feature>
<dbReference type="EMBL" id="JABRWJ010000006">
    <property type="protein sequence ID" value="NRF69630.1"/>
    <property type="molecule type" value="Genomic_DNA"/>
</dbReference>
<dbReference type="SMART" id="SM00267">
    <property type="entry name" value="GGDEF"/>
    <property type="match status" value="1"/>
</dbReference>
<evidence type="ECO:0000259" key="3">
    <source>
        <dbReference type="PROSITE" id="PS50887"/>
    </source>
</evidence>
<keyword evidence="1" id="KW-1133">Transmembrane helix</keyword>
<dbReference type="InterPro" id="IPR001633">
    <property type="entry name" value="EAL_dom"/>
</dbReference>
<dbReference type="InterPro" id="IPR050706">
    <property type="entry name" value="Cyclic-di-GMP_PDE-like"/>
</dbReference>
<proteinExistence type="predicted"/>
<evidence type="ECO:0000259" key="2">
    <source>
        <dbReference type="PROSITE" id="PS50883"/>
    </source>
</evidence>
<dbReference type="SMART" id="SM00052">
    <property type="entry name" value="EAL"/>
    <property type="match status" value="1"/>
</dbReference>
<dbReference type="PROSITE" id="PS50883">
    <property type="entry name" value="EAL"/>
    <property type="match status" value="1"/>
</dbReference>
<keyword evidence="5" id="KW-1185">Reference proteome</keyword>
<organism evidence="4 5">
    <name type="scientific">Pseudaquabacterium terrae</name>
    <dbReference type="NCBI Taxonomy" id="2732868"/>
    <lineage>
        <taxon>Bacteria</taxon>
        <taxon>Pseudomonadati</taxon>
        <taxon>Pseudomonadota</taxon>
        <taxon>Betaproteobacteria</taxon>
        <taxon>Burkholderiales</taxon>
        <taxon>Sphaerotilaceae</taxon>
        <taxon>Pseudaquabacterium</taxon>
    </lineage>
</organism>
<feature type="domain" description="EAL" evidence="2">
    <location>
        <begin position="221"/>
        <end position="474"/>
    </location>
</feature>
<dbReference type="Gene3D" id="3.30.70.270">
    <property type="match status" value="1"/>
</dbReference>
<dbReference type="InterPro" id="IPR043128">
    <property type="entry name" value="Rev_trsase/Diguanyl_cyclase"/>
</dbReference>
<dbReference type="Proteomes" id="UP000737171">
    <property type="component" value="Unassembled WGS sequence"/>
</dbReference>
<dbReference type="SUPFAM" id="SSF55073">
    <property type="entry name" value="Nucleotide cyclase"/>
    <property type="match status" value="1"/>
</dbReference>
<dbReference type="InterPro" id="IPR000160">
    <property type="entry name" value="GGDEF_dom"/>
</dbReference>
<name>A0ABX2ELT3_9BURK</name>
<evidence type="ECO:0000313" key="5">
    <source>
        <dbReference type="Proteomes" id="UP000737171"/>
    </source>
</evidence>
<dbReference type="CDD" id="cd01948">
    <property type="entry name" value="EAL"/>
    <property type="match status" value="1"/>
</dbReference>
<keyword evidence="1" id="KW-0812">Transmembrane</keyword>
<accession>A0ABX2ELT3</accession>
<dbReference type="PROSITE" id="PS50887">
    <property type="entry name" value="GGDEF"/>
    <property type="match status" value="1"/>
</dbReference>
<dbReference type="RefSeq" id="WP_173126858.1">
    <property type="nucleotide sequence ID" value="NZ_JABRWJ010000006.1"/>
</dbReference>
<evidence type="ECO:0000256" key="1">
    <source>
        <dbReference type="SAM" id="Phobius"/>
    </source>
</evidence>
<dbReference type="Pfam" id="PF00990">
    <property type="entry name" value="GGDEF"/>
    <property type="match status" value="1"/>
</dbReference>